<comment type="caution">
    <text evidence="18">The sequence shown here is derived from an EMBL/GenBank/DDBJ whole genome shotgun (WGS) entry which is preliminary data.</text>
</comment>
<evidence type="ECO:0000256" key="14">
    <source>
        <dbReference type="ARBA" id="ARBA00023242"/>
    </source>
</evidence>
<feature type="region of interest" description="Disordered" evidence="17">
    <location>
        <begin position="420"/>
        <end position="512"/>
    </location>
</feature>
<feature type="region of interest" description="Disordered" evidence="17">
    <location>
        <begin position="84"/>
        <end position="126"/>
    </location>
</feature>
<dbReference type="PANTHER" id="PTHR28200">
    <property type="entry name" value="DASH COMPLEX SUBUNIT ASK1"/>
    <property type="match status" value="1"/>
</dbReference>
<keyword evidence="13" id="KW-0206">Cytoskeleton</keyword>
<evidence type="ECO:0000256" key="7">
    <source>
        <dbReference type="ARBA" id="ARBA00022490"/>
    </source>
</evidence>
<proteinExistence type="inferred from homology"/>
<evidence type="ECO:0000256" key="12">
    <source>
        <dbReference type="ARBA" id="ARBA00022838"/>
    </source>
</evidence>
<feature type="compositionally biased region" description="Acidic residues" evidence="17">
    <location>
        <begin position="441"/>
        <end position="454"/>
    </location>
</feature>
<feature type="compositionally biased region" description="Polar residues" evidence="17">
    <location>
        <begin position="201"/>
        <end position="211"/>
    </location>
</feature>
<dbReference type="Pfam" id="PF08655">
    <property type="entry name" value="DASH_Ask1"/>
    <property type="match status" value="1"/>
</dbReference>
<dbReference type="GO" id="GO:0008608">
    <property type="term" value="P:attachment of spindle microtubules to kinetochore"/>
    <property type="evidence" value="ECO:0007669"/>
    <property type="project" value="InterPro"/>
</dbReference>
<keyword evidence="10" id="KW-0498">Mitosis</keyword>
<evidence type="ECO:0000256" key="8">
    <source>
        <dbReference type="ARBA" id="ARBA00022618"/>
    </source>
</evidence>
<evidence type="ECO:0000256" key="2">
    <source>
        <dbReference type="ARBA" id="ARBA00004186"/>
    </source>
</evidence>
<keyword evidence="6" id="KW-0158">Chromosome</keyword>
<keyword evidence="15" id="KW-0131">Cell cycle</keyword>
<comment type="subcellular location">
    <subcellularLocation>
        <location evidence="3">Chromosome</location>
        <location evidence="3">Centromere</location>
        <location evidence="3">Kinetochore</location>
    </subcellularLocation>
    <subcellularLocation>
        <location evidence="2">Cytoplasm</location>
        <location evidence="2">Cytoskeleton</location>
        <location evidence="2">Spindle</location>
    </subcellularLocation>
    <subcellularLocation>
        <location evidence="1">Nucleus</location>
    </subcellularLocation>
</comment>
<feature type="compositionally biased region" description="Polar residues" evidence="17">
    <location>
        <begin position="107"/>
        <end position="126"/>
    </location>
</feature>
<evidence type="ECO:0000256" key="10">
    <source>
        <dbReference type="ARBA" id="ARBA00022776"/>
    </source>
</evidence>
<feature type="region of interest" description="Disordered" evidence="17">
    <location>
        <begin position="140"/>
        <end position="168"/>
    </location>
</feature>
<dbReference type="Proteomes" id="UP000038010">
    <property type="component" value="Unassembled WGS sequence"/>
</dbReference>
<gene>
    <name evidence="18" type="ORF">AB675_7081</name>
</gene>
<evidence type="ECO:0000256" key="1">
    <source>
        <dbReference type="ARBA" id="ARBA00004123"/>
    </source>
</evidence>
<dbReference type="GeneID" id="28739302"/>
<evidence type="ECO:0000256" key="17">
    <source>
        <dbReference type="SAM" id="MobiDB-lite"/>
    </source>
</evidence>
<keyword evidence="16" id="KW-0137">Centromere</keyword>
<keyword evidence="7" id="KW-0963">Cytoplasm</keyword>
<dbReference type="GO" id="GO:0042729">
    <property type="term" value="C:DASH complex"/>
    <property type="evidence" value="ECO:0007669"/>
    <property type="project" value="InterPro"/>
</dbReference>
<dbReference type="PANTHER" id="PTHR28200:SF1">
    <property type="entry name" value="DASH COMPLEX SUBUNIT ASK1"/>
    <property type="match status" value="1"/>
</dbReference>
<keyword evidence="8" id="KW-0132">Cell division</keyword>
<dbReference type="GO" id="GO:0051301">
    <property type="term" value="P:cell division"/>
    <property type="evidence" value="ECO:0007669"/>
    <property type="project" value="UniProtKB-KW"/>
</dbReference>
<dbReference type="GO" id="GO:0072686">
    <property type="term" value="C:mitotic spindle"/>
    <property type="evidence" value="ECO:0007669"/>
    <property type="project" value="InterPro"/>
</dbReference>
<dbReference type="GO" id="GO:0005874">
    <property type="term" value="C:microtubule"/>
    <property type="evidence" value="ECO:0007669"/>
    <property type="project" value="UniProtKB-KW"/>
</dbReference>
<protein>
    <recommendedName>
        <fullName evidence="5">DASH complex subunit ASK1</fullName>
    </recommendedName>
</protein>
<evidence type="ECO:0000313" key="18">
    <source>
        <dbReference type="EMBL" id="KPI43604.1"/>
    </source>
</evidence>
<feature type="compositionally biased region" description="Polar residues" evidence="17">
    <location>
        <begin position="344"/>
        <end position="369"/>
    </location>
</feature>
<evidence type="ECO:0000256" key="9">
    <source>
        <dbReference type="ARBA" id="ARBA00022701"/>
    </source>
</evidence>
<dbReference type="GO" id="GO:0044732">
    <property type="term" value="C:mitotic spindle pole body"/>
    <property type="evidence" value="ECO:0007669"/>
    <property type="project" value="TreeGrafter"/>
</dbReference>
<keyword evidence="12" id="KW-0995">Kinetochore</keyword>
<dbReference type="RefSeq" id="XP_018003567.1">
    <property type="nucleotide sequence ID" value="XM_018147422.1"/>
</dbReference>
<feature type="compositionally biased region" description="Polar residues" evidence="17">
    <location>
        <begin position="84"/>
        <end position="93"/>
    </location>
</feature>
<keyword evidence="19" id="KW-1185">Reference proteome</keyword>
<feature type="region of interest" description="Disordered" evidence="17">
    <location>
        <begin position="194"/>
        <end position="390"/>
    </location>
</feature>
<name>A0A0N1HF04_9EURO</name>
<evidence type="ECO:0000256" key="15">
    <source>
        <dbReference type="ARBA" id="ARBA00023306"/>
    </source>
</evidence>
<accession>A0A0N1HF04</accession>
<keyword evidence="9" id="KW-0493">Microtubule</keyword>
<feature type="compositionally biased region" description="Polar residues" evidence="17">
    <location>
        <begin position="140"/>
        <end position="152"/>
    </location>
</feature>
<evidence type="ECO:0000256" key="13">
    <source>
        <dbReference type="ARBA" id="ARBA00023212"/>
    </source>
</evidence>
<sequence length="512" mass="56430">MARASSASQQRQLTATEELEKLEQSITLTLQEIDHNFSRAHRIVTSSILPIVEEYASHSRDVWEGSKFWKQFFEASANVSLSGYEDQSIQQSHLPDETTTETEDSHATNSHTTLETSESYSTPAAQHISTDSIQDLDISNMTLSPSKSSTPRPTHRQARDDTSTSASYAEYPSPYEALRQEVNQTAVDTTSMTKATDYDDTQQPAPSTPGAQTRLEPTEYETRPQSSPFLPSQQPPPSSARPTTARKKTDPLLHRILDKNYRVQATPLTTRKHNAATPGTSQRTQRRLFDSSPMSSPEVPAPQLNSALFSPRKPTNPRSNAPRVPGVSVLTPRRDPQAAAAQQSRIPQPSNAQYTPQHPASQRGTWDINSSDDEDDSDVLQFGSPPKTMQFHVPQNRLLKTPAKEATRQIVDSILSTAGLNRPHREHDGQDGAQATGGIDFTDDDIDFELDVDGDDGRYDYDELQADLPVTPGAAGARPTHRGQDFDDGGGGDMTDRSPTVVRPARVEDETF</sequence>
<dbReference type="AlphaFoldDB" id="A0A0N1HF04"/>
<dbReference type="EMBL" id="LFJN01000005">
    <property type="protein sequence ID" value="KPI43604.1"/>
    <property type="molecule type" value="Genomic_DNA"/>
</dbReference>
<comment type="similarity">
    <text evidence="4">Belongs to the DASH complex ASK1 family.</text>
</comment>
<dbReference type="STRING" id="1664694.A0A0N1HF04"/>
<reference evidence="18 19" key="1">
    <citation type="submission" date="2015-06" db="EMBL/GenBank/DDBJ databases">
        <title>Draft genome of the ant-associated black yeast Phialophora attae CBS 131958.</title>
        <authorList>
            <person name="Moreno L.F."/>
            <person name="Stielow B.J."/>
            <person name="de Hoog S."/>
            <person name="Vicente V.A."/>
            <person name="Weiss V.A."/>
            <person name="de Vries M."/>
            <person name="Cruz L.M."/>
            <person name="Souza E.M."/>
        </authorList>
    </citation>
    <scope>NUCLEOTIDE SEQUENCE [LARGE SCALE GENOMIC DNA]</scope>
    <source>
        <strain evidence="18 19">CBS 131958</strain>
    </source>
</reference>
<evidence type="ECO:0000256" key="16">
    <source>
        <dbReference type="ARBA" id="ARBA00023328"/>
    </source>
</evidence>
<evidence type="ECO:0000256" key="6">
    <source>
        <dbReference type="ARBA" id="ARBA00022454"/>
    </source>
</evidence>
<evidence type="ECO:0000256" key="4">
    <source>
        <dbReference type="ARBA" id="ARBA00010731"/>
    </source>
</evidence>
<dbReference type="InterPro" id="IPR013964">
    <property type="entry name" value="DASH_Ask1"/>
</dbReference>
<keyword evidence="14" id="KW-0539">Nucleus</keyword>
<dbReference type="OrthoDB" id="5573898at2759"/>
<evidence type="ECO:0000256" key="5">
    <source>
        <dbReference type="ARBA" id="ARBA00014520"/>
    </source>
</evidence>
<organism evidence="18 19">
    <name type="scientific">Cyphellophora attinorum</name>
    <dbReference type="NCBI Taxonomy" id="1664694"/>
    <lineage>
        <taxon>Eukaryota</taxon>
        <taxon>Fungi</taxon>
        <taxon>Dikarya</taxon>
        <taxon>Ascomycota</taxon>
        <taxon>Pezizomycotina</taxon>
        <taxon>Eurotiomycetes</taxon>
        <taxon>Chaetothyriomycetidae</taxon>
        <taxon>Chaetothyriales</taxon>
        <taxon>Cyphellophoraceae</taxon>
        <taxon>Cyphellophora</taxon>
    </lineage>
</organism>
<feature type="compositionally biased region" description="Basic and acidic residues" evidence="17">
    <location>
        <begin position="247"/>
        <end position="261"/>
    </location>
</feature>
<evidence type="ECO:0000313" key="19">
    <source>
        <dbReference type="Proteomes" id="UP000038010"/>
    </source>
</evidence>
<evidence type="ECO:0000256" key="3">
    <source>
        <dbReference type="ARBA" id="ARBA00004629"/>
    </source>
</evidence>
<dbReference type="VEuPathDB" id="FungiDB:AB675_7081"/>
<keyword evidence="11" id="KW-0159">Chromosome partition</keyword>
<evidence type="ECO:0000256" key="11">
    <source>
        <dbReference type="ARBA" id="ARBA00022829"/>
    </source>
</evidence>